<feature type="compositionally biased region" description="Basic and acidic residues" evidence="1">
    <location>
        <begin position="1666"/>
        <end position="1687"/>
    </location>
</feature>
<feature type="transmembrane region" description="Helical" evidence="2">
    <location>
        <begin position="1605"/>
        <end position="1629"/>
    </location>
</feature>
<feature type="compositionally biased region" description="Basic residues" evidence="1">
    <location>
        <begin position="133"/>
        <end position="144"/>
    </location>
</feature>
<evidence type="ECO:0000256" key="1">
    <source>
        <dbReference type="SAM" id="MobiDB-lite"/>
    </source>
</evidence>
<organism evidence="3 4">
    <name type="scientific">Perkinsus olseni</name>
    <name type="common">Perkinsus atlanticus</name>
    <dbReference type="NCBI Taxonomy" id="32597"/>
    <lineage>
        <taxon>Eukaryota</taxon>
        <taxon>Sar</taxon>
        <taxon>Alveolata</taxon>
        <taxon>Perkinsozoa</taxon>
        <taxon>Perkinsea</taxon>
        <taxon>Perkinsida</taxon>
        <taxon>Perkinsidae</taxon>
        <taxon>Perkinsus</taxon>
    </lineage>
</organism>
<name>A0A7J6P7X0_PEROL</name>
<evidence type="ECO:0000256" key="2">
    <source>
        <dbReference type="SAM" id="Phobius"/>
    </source>
</evidence>
<comment type="caution">
    <text evidence="3">The sequence shown here is derived from an EMBL/GenBank/DDBJ whole genome shotgun (WGS) entry which is preliminary data.</text>
</comment>
<feature type="transmembrane region" description="Helical" evidence="2">
    <location>
        <begin position="236"/>
        <end position="258"/>
    </location>
</feature>
<dbReference type="Proteomes" id="UP000541610">
    <property type="component" value="Unassembled WGS sequence"/>
</dbReference>
<feature type="region of interest" description="Disordered" evidence="1">
    <location>
        <begin position="500"/>
        <end position="533"/>
    </location>
</feature>
<feature type="compositionally biased region" description="Low complexity" evidence="1">
    <location>
        <begin position="1316"/>
        <end position="1325"/>
    </location>
</feature>
<dbReference type="OrthoDB" id="442470at2759"/>
<feature type="transmembrane region" description="Helical" evidence="2">
    <location>
        <begin position="661"/>
        <end position="679"/>
    </location>
</feature>
<keyword evidence="2" id="KW-0472">Membrane</keyword>
<feature type="region of interest" description="Disordered" evidence="1">
    <location>
        <begin position="1252"/>
        <end position="1388"/>
    </location>
</feature>
<feature type="region of interest" description="Disordered" evidence="1">
    <location>
        <begin position="2267"/>
        <end position="2293"/>
    </location>
</feature>
<feature type="transmembrane region" description="Helical" evidence="2">
    <location>
        <begin position="1115"/>
        <end position="1132"/>
    </location>
</feature>
<feature type="transmembrane region" description="Helical" evidence="2">
    <location>
        <begin position="1787"/>
        <end position="1812"/>
    </location>
</feature>
<feature type="compositionally biased region" description="Pro residues" evidence="1">
    <location>
        <begin position="92"/>
        <end position="103"/>
    </location>
</feature>
<feature type="transmembrane region" description="Helical" evidence="2">
    <location>
        <begin position="2174"/>
        <end position="2191"/>
    </location>
</feature>
<feature type="transmembrane region" description="Helical" evidence="2">
    <location>
        <begin position="426"/>
        <end position="446"/>
    </location>
</feature>
<feature type="region of interest" description="Disordered" evidence="1">
    <location>
        <begin position="1665"/>
        <end position="1694"/>
    </location>
</feature>
<feature type="compositionally biased region" description="Basic and acidic residues" evidence="1">
    <location>
        <begin position="1354"/>
        <end position="1363"/>
    </location>
</feature>
<feature type="region of interest" description="Disordered" evidence="1">
    <location>
        <begin position="1"/>
        <end position="159"/>
    </location>
</feature>
<gene>
    <name evidence="3" type="ORF">FOZ60_014702</name>
</gene>
<feature type="compositionally biased region" description="Basic and acidic residues" evidence="1">
    <location>
        <begin position="502"/>
        <end position="512"/>
    </location>
</feature>
<sequence>MAYKSTPSAAAGGGSSSHRRGGSGVRESSSRGRQSVHLRTANSPAQRTPRGQPPRAPSPSFGPRRPPLHPGTPKLATDSPRRTASPRKAPSPVAPSPPSPPPQEQFDVIQEDGSISPPPEPPQEIEIGESRPTRVRRSSPKFRRRADSFGSDAGGVSPSAEIASDRDILLDTDVLMVSAATTSARTPRTGMSPMEEMMTYERKWGTFLPGYNRLSGLLARYFRSTLPKRLVNPCGYCCRILFTIIWIVISIIISATVFTQSTEWFSELTCIRAAHTYGEVPGYSKVFAAWDVTGTHDTIEGSRCRLWFQFDPTQAVSQTEMKEITDYSLDTGAVCGFFTTDEFSGDCAGAHCWTCISALPCSHVVDPSVTIADSSRVSWSDMRFPPYFSNSSPLRLTMDEKHKVTVNNAVIGLEPVCSADGNVSPGHIVVIQGFIIAGIILVLLVATREVYLWWCEIYQRHERAVDCSVIASHMHDVRREMRRRVEARWEAEGVRYMVEAQRQTDSEGERPEGSLSPGARGFSADQDSPSGLRSNVHKHFEHGSILSHDPSPTAMFARAHSTSRFGIGAMNPLCRERAAGWSVQVKSMRVGVRKRRKVALIRGVLKTILRAIFFLVLHILACLFVFVVSPRQLFESSWWSILDAARGIQQVGTSPWVFTDLLVLTDVAVLIVMGIPAALRATWWPRVADVKPERMSSTEVSRRAHEFSPIEKFPRQVSSVDPDVCAIIAIKSGSCADFTKRKRIAKLVRRCENLFPCNAPGFSRVFVVDHGPGLMPADDCWKMLQDTVSPDINYAYLPEDDKAIAIHWANKFWISSQVRRYNVSSGGVKVPSFRYALVIDDVDGVDDLLLPTSMELDTKSISSSGNNVVWFPSTVRPTIQGQGQSVWVDDYLLKADAIVSLTQQKLGRSAVVVPQKSVCLWDRKALLDTMEKLSGTDGACMTSSELTQRMSITQMRMKGASTATAAPQAMWERLSVIRMGTQHEREEELSRPRAGYDRHISYMTDAPPDGLLYGSIRLPFSVCDNNALVGPRVWRRPVVVRRQVRVTNHDQFGSHCKDWRLLCTLVWEFINPFVSTRPRWAAKLSIALYYLVPAFFVVVRPFYLGTLLLRAPIDIPILLGIYYLILNVLSVIETCSSLRRRPEIKRHWKMTLLLFAVPLYKLAYGIGYLYTSLFHSMFKICSACPSVKEREKQPCGAGVPPLPGSATVDWFSVWVCDDDIGEKRRGCLPRLPKGALEVDRHFIRVRLGGAGQECRGAAPEGGKGQQTGGESRSQLPPPPPVTPSTGVEGQQAEGDLPEEGVVREELVEEVEGGGAAKAALDAGNGSSDESFFAPGEYQSPRPVGQDGEVGVPRYRADTFRSDGGDSDFNSDAEGSVVGDPEAAAGGRRSGGVAATVPVVSDRSFGAVLKQERQYLLARTPPPFLSPIPELLRVIGAIVALILAVGVAVTIMVGSLSWVTTLNCPFPAVPFAASENIDGLYCRVRVSYASEIQQQQDWSRIYGPYTASVANRSGQLGCTQEGSNKVNCLATLPCDFSVQLSGGSSCPSDAVLWTEGGFNEAILPFGGSCQYLLALDLQQNLVSGAGISVEPFCTTNGDIPPGSRIILWRVIIANALLIICACWVLFVAIGEIRFYVNRQKKARLDEVDRKIQAAYRRRVQASWTEQANREHRRLMEKQAEEQHSDTDSVKSPQSVFSVDVDSPSGLRSNVHMAFEHGNLQDLAGGLVEDSGRARVENFDFLRERASVVSIVPPFTPLLGSRVKSGARECPVALLEVQYRAKTALRRGVYFWALTLILAWLLLFLCCLLVVGVFPNQIYQNSGKLDLVDYIRNGAEGESVPAVAVVDWLVLLDGLILTILAFLPAILSSRWPPLPASKKGRGGRSVSESGNAVTGVIGDEVDQNEEAVTDVCVIVALRSGCCTDPVKRGRDSVSPDVNYAYLPEDNKAMAIYWANKSWIPSVLRWANPQENRNSAFRYAMLITDADSNDDFMLPVALDLNTQDYRRHGTKVVWYIPTVRGVNTMPSVTLHDYMVKQRAIMSFAQEKLGGSCVVTPRKAVSLWDRAALHKTLAGFVGANDTDSPGFLQPSLMMEQYLRHDFETSMGGSQIRTDTGSSHFSSECGRWYLRLRMFVVAFVPTIRAKGCCSREALVGRIWSFVADVVPTIPALIGVYFGIYFVVFHGISVALMAITLRNRRDVRRQWNWFAASIIFPFYKIYQYVVDVYPALLHVMFSLNRIPGGHQSTRPGTSMPLPPAKDVDWFTVWKASSPSASSLPNEVPVQEKKARRSRGRERP</sequence>
<feature type="transmembrane region" description="Helical" evidence="2">
    <location>
        <begin position="603"/>
        <end position="628"/>
    </location>
</feature>
<keyword evidence="2" id="KW-1133">Transmembrane helix</keyword>
<accession>A0A7J6P7X0</accession>
<feature type="compositionally biased region" description="Low complexity" evidence="1">
    <location>
        <begin position="25"/>
        <end position="35"/>
    </location>
</feature>
<evidence type="ECO:0000313" key="4">
    <source>
        <dbReference type="Proteomes" id="UP000541610"/>
    </source>
</evidence>
<evidence type="ECO:0000313" key="3">
    <source>
        <dbReference type="EMBL" id="KAF4691820.1"/>
    </source>
</evidence>
<feature type="transmembrane region" description="Helical" evidence="2">
    <location>
        <begin position="1152"/>
        <end position="1171"/>
    </location>
</feature>
<feature type="compositionally biased region" description="Basic residues" evidence="1">
    <location>
        <begin position="2283"/>
        <end position="2293"/>
    </location>
</feature>
<reference evidence="3 4" key="1">
    <citation type="submission" date="2020-04" db="EMBL/GenBank/DDBJ databases">
        <title>Perkinsus olseni comparative genomics.</title>
        <authorList>
            <person name="Bogema D.R."/>
        </authorList>
    </citation>
    <scope>NUCLEOTIDE SEQUENCE [LARGE SCALE GENOMIC DNA]</scope>
    <source>
        <strain evidence="3">00978-12</strain>
    </source>
</reference>
<protein>
    <submittedName>
        <fullName evidence="3">Uncharacterized protein</fullName>
    </submittedName>
</protein>
<feature type="transmembrane region" description="Helical" evidence="2">
    <location>
        <begin position="1846"/>
        <end position="1865"/>
    </location>
</feature>
<feature type="transmembrane region" description="Helical" evidence="2">
    <location>
        <begin position="1087"/>
        <end position="1109"/>
    </location>
</feature>
<proteinExistence type="predicted"/>
<keyword evidence="2" id="KW-0812">Transmembrane</keyword>
<dbReference type="EMBL" id="JABANP010000070">
    <property type="protein sequence ID" value="KAF4691820.1"/>
    <property type="molecule type" value="Genomic_DNA"/>
</dbReference>